<dbReference type="PANTHER" id="PTHR21342:SF1">
    <property type="entry name" value="PHOSPHOPANTETHEINE ADENYLYLTRANSFERASE"/>
    <property type="match status" value="1"/>
</dbReference>
<comment type="cofactor">
    <cofactor evidence="9">
        <name>Mg(2+)</name>
        <dbReference type="ChEBI" id="CHEBI:18420"/>
    </cofactor>
</comment>
<evidence type="ECO:0000256" key="6">
    <source>
        <dbReference type="ARBA" id="ARBA00022842"/>
    </source>
</evidence>
<name>A0ABW0Q6Q3_9BURK</name>
<dbReference type="NCBIfam" id="TIGR00125">
    <property type="entry name" value="cyt_tran_rel"/>
    <property type="match status" value="1"/>
</dbReference>
<dbReference type="RefSeq" id="WP_068831504.1">
    <property type="nucleotide sequence ID" value="NZ_JBHSMX010000011.1"/>
</dbReference>
<keyword evidence="1 9" id="KW-0963">Cytoplasm</keyword>
<sequence>MPSPQPSTPRIAVYSGTFDPFTLGHDDVLRRAAGLFDVLIIAVAAAHHKKTLFSLEARVEQVREASKNIANSKATVRVLPFDGLIMDFCAEHQACAVVRGIRNLTDFDYEAQMAAMNRKLRPQVETVFLLPDAPLQCISSTLVREISKLGGDVGQMVSPAVAAALAGVHPGAKGG</sequence>
<feature type="binding site" evidence="9">
    <location>
        <position position="110"/>
    </location>
    <ligand>
        <name>ATP</name>
        <dbReference type="ChEBI" id="CHEBI:30616"/>
    </ligand>
</feature>
<dbReference type="InterPro" id="IPR004821">
    <property type="entry name" value="Cyt_trans-like"/>
</dbReference>
<organism evidence="11 12">
    <name type="scientific">Polaromonas jejuensis</name>
    <dbReference type="NCBI Taxonomy" id="457502"/>
    <lineage>
        <taxon>Bacteria</taxon>
        <taxon>Pseudomonadati</taxon>
        <taxon>Pseudomonadota</taxon>
        <taxon>Betaproteobacteria</taxon>
        <taxon>Burkholderiales</taxon>
        <taxon>Comamonadaceae</taxon>
        <taxon>Polaromonas</taxon>
    </lineage>
</organism>
<keyword evidence="3 9" id="KW-0548">Nucleotidyltransferase</keyword>
<evidence type="ECO:0000256" key="5">
    <source>
        <dbReference type="ARBA" id="ARBA00022840"/>
    </source>
</evidence>
<dbReference type="Gene3D" id="3.40.50.620">
    <property type="entry name" value="HUPs"/>
    <property type="match status" value="1"/>
</dbReference>
<comment type="pathway">
    <text evidence="9">Cofactor biosynthesis; coenzyme A biosynthesis; CoA from (R)-pantothenate: step 4/5.</text>
</comment>
<evidence type="ECO:0000259" key="10">
    <source>
        <dbReference type="Pfam" id="PF01467"/>
    </source>
</evidence>
<keyword evidence="4 9" id="KW-0547">Nucleotide-binding</keyword>
<dbReference type="NCBIfam" id="TIGR01510">
    <property type="entry name" value="coaD_prev_kdtB"/>
    <property type="match status" value="1"/>
</dbReference>
<feature type="binding site" evidence="9">
    <location>
        <position position="99"/>
    </location>
    <ligand>
        <name>substrate</name>
    </ligand>
</feature>
<evidence type="ECO:0000256" key="7">
    <source>
        <dbReference type="ARBA" id="ARBA00022993"/>
    </source>
</evidence>
<dbReference type="GO" id="GO:0004595">
    <property type="term" value="F:pantetheine-phosphate adenylyltransferase activity"/>
    <property type="evidence" value="ECO:0007669"/>
    <property type="project" value="UniProtKB-EC"/>
</dbReference>
<keyword evidence="7 9" id="KW-0173">Coenzyme A biosynthesis</keyword>
<dbReference type="EMBL" id="JBHSMX010000011">
    <property type="protein sequence ID" value="MFC5520338.1"/>
    <property type="molecule type" value="Genomic_DNA"/>
</dbReference>
<dbReference type="PRINTS" id="PR01020">
    <property type="entry name" value="LPSBIOSNTHSS"/>
</dbReference>
<evidence type="ECO:0000256" key="1">
    <source>
        <dbReference type="ARBA" id="ARBA00022490"/>
    </source>
</evidence>
<keyword evidence="5 9" id="KW-0067">ATP-binding</keyword>
<dbReference type="HAMAP" id="MF_00151">
    <property type="entry name" value="PPAT_bact"/>
    <property type="match status" value="1"/>
</dbReference>
<comment type="subunit">
    <text evidence="9">Homohexamer.</text>
</comment>
<accession>A0ABW0Q6Q3</accession>
<keyword evidence="6 9" id="KW-0460">Magnesium</keyword>
<evidence type="ECO:0000256" key="2">
    <source>
        <dbReference type="ARBA" id="ARBA00022679"/>
    </source>
</evidence>
<dbReference type="CDD" id="cd02163">
    <property type="entry name" value="PPAT"/>
    <property type="match status" value="1"/>
</dbReference>
<feature type="binding site" evidence="9">
    <location>
        <position position="25"/>
    </location>
    <ligand>
        <name>ATP</name>
        <dbReference type="ChEBI" id="CHEBI:30616"/>
    </ligand>
</feature>
<evidence type="ECO:0000256" key="3">
    <source>
        <dbReference type="ARBA" id="ARBA00022695"/>
    </source>
</evidence>
<dbReference type="InterPro" id="IPR001980">
    <property type="entry name" value="PPAT"/>
</dbReference>
<dbReference type="InterPro" id="IPR014729">
    <property type="entry name" value="Rossmann-like_a/b/a_fold"/>
</dbReference>
<evidence type="ECO:0000313" key="12">
    <source>
        <dbReference type="Proteomes" id="UP001596084"/>
    </source>
</evidence>
<feature type="binding site" evidence="9">
    <location>
        <begin position="17"/>
        <end position="18"/>
    </location>
    <ligand>
        <name>ATP</name>
        <dbReference type="ChEBI" id="CHEBI:30616"/>
    </ligand>
</feature>
<evidence type="ECO:0000256" key="8">
    <source>
        <dbReference type="ARBA" id="ARBA00029346"/>
    </source>
</evidence>
<dbReference type="PANTHER" id="PTHR21342">
    <property type="entry name" value="PHOSPHOPANTETHEINE ADENYLYLTRANSFERASE"/>
    <property type="match status" value="1"/>
</dbReference>
<feature type="binding site" evidence="9">
    <location>
        <position position="17"/>
    </location>
    <ligand>
        <name>substrate</name>
    </ligand>
</feature>
<feature type="binding site" evidence="9">
    <location>
        <position position="85"/>
    </location>
    <ligand>
        <name>substrate</name>
    </ligand>
</feature>
<comment type="catalytic activity">
    <reaction evidence="8 9">
        <text>(R)-4'-phosphopantetheine + ATP + H(+) = 3'-dephospho-CoA + diphosphate</text>
        <dbReference type="Rhea" id="RHEA:19801"/>
        <dbReference type="ChEBI" id="CHEBI:15378"/>
        <dbReference type="ChEBI" id="CHEBI:30616"/>
        <dbReference type="ChEBI" id="CHEBI:33019"/>
        <dbReference type="ChEBI" id="CHEBI:57328"/>
        <dbReference type="ChEBI" id="CHEBI:61723"/>
        <dbReference type="EC" id="2.7.7.3"/>
    </reaction>
</comment>
<keyword evidence="12" id="KW-1185">Reference proteome</keyword>
<dbReference type="SUPFAM" id="SSF52374">
    <property type="entry name" value="Nucleotidylyl transferase"/>
    <property type="match status" value="1"/>
</dbReference>
<feature type="binding site" evidence="9">
    <location>
        <position position="49"/>
    </location>
    <ligand>
        <name>substrate</name>
    </ligand>
</feature>
<evidence type="ECO:0000256" key="4">
    <source>
        <dbReference type="ARBA" id="ARBA00022741"/>
    </source>
</evidence>
<comment type="similarity">
    <text evidence="9">Belongs to the bacterial CoaD family.</text>
</comment>
<dbReference type="Proteomes" id="UP001596084">
    <property type="component" value="Unassembled WGS sequence"/>
</dbReference>
<evidence type="ECO:0000256" key="9">
    <source>
        <dbReference type="HAMAP-Rule" id="MF_00151"/>
    </source>
</evidence>
<dbReference type="Pfam" id="PF01467">
    <property type="entry name" value="CTP_transf_like"/>
    <property type="match status" value="1"/>
</dbReference>
<feature type="binding site" evidence="9">
    <location>
        <begin position="135"/>
        <end position="141"/>
    </location>
    <ligand>
        <name>ATP</name>
        <dbReference type="ChEBI" id="CHEBI:30616"/>
    </ligand>
</feature>
<dbReference type="EC" id="2.7.7.3" evidence="9"/>
<comment type="function">
    <text evidence="9">Reversibly transfers an adenylyl group from ATP to 4'-phosphopantetheine, yielding dephospho-CoA (dPCoA) and pyrophosphate.</text>
</comment>
<keyword evidence="2 9" id="KW-0808">Transferase</keyword>
<reference evidence="12" key="1">
    <citation type="journal article" date="2019" name="Int. J. Syst. Evol. Microbiol.">
        <title>The Global Catalogue of Microorganisms (GCM) 10K type strain sequencing project: providing services to taxonomists for standard genome sequencing and annotation.</title>
        <authorList>
            <consortium name="The Broad Institute Genomics Platform"/>
            <consortium name="The Broad Institute Genome Sequencing Center for Infectious Disease"/>
            <person name="Wu L."/>
            <person name="Ma J."/>
        </authorList>
    </citation>
    <scope>NUCLEOTIDE SEQUENCE [LARGE SCALE GENOMIC DNA]</scope>
    <source>
        <strain evidence="12">CGMCC 4.7277</strain>
    </source>
</reference>
<comment type="caution">
    <text evidence="11">The sequence shown here is derived from an EMBL/GenBank/DDBJ whole genome shotgun (WGS) entry which is preliminary data.</text>
</comment>
<feature type="domain" description="Cytidyltransferase-like" evidence="10">
    <location>
        <begin position="13"/>
        <end position="145"/>
    </location>
</feature>
<proteinExistence type="inferred from homology"/>
<gene>
    <name evidence="9 11" type="primary">coaD</name>
    <name evidence="11" type="ORF">ACFPP7_05355</name>
</gene>
<feature type="binding site" evidence="9">
    <location>
        <begin position="100"/>
        <end position="102"/>
    </location>
    <ligand>
        <name>ATP</name>
        <dbReference type="ChEBI" id="CHEBI:30616"/>
    </ligand>
</feature>
<comment type="subcellular location">
    <subcellularLocation>
        <location evidence="9">Cytoplasm</location>
    </subcellularLocation>
</comment>
<protein>
    <recommendedName>
        <fullName evidence="9">Phosphopantetheine adenylyltransferase</fullName>
        <ecNumber evidence="9">2.7.7.3</ecNumber>
    </recommendedName>
    <alternativeName>
        <fullName evidence="9">Dephospho-CoA pyrophosphorylase</fullName>
    </alternativeName>
    <alternativeName>
        <fullName evidence="9">Pantetheine-phosphate adenylyltransferase</fullName>
        <shortName evidence="9">PPAT</shortName>
    </alternativeName>
</protein>
<feature type="site" description="Transition state stabilizer" evidence="9">
    <location>
        <position position="25"/>
    </location>
</feature>
<evidence type="ECO:0000313" key="11">
    <source>
        <dbReference type="EMBL" id="MFC5520338.1"/>
    </source>
</evidence>